<organism evidence="3 4">
    <name type="scientific">Mesosutterella multiformis</name>
    <dbReference type="NCBI Taxonomy" id="2259133"/>
    <lineage>
        <taxon>Bacteria</taxon>
        <taxon>Pseudomonadati</taxon>
        <taxon>Pseudomonadota</taxon>
        <taxon>Betaproteobacteria</taxon>
        <taxon>Burkholderiales</taxon>
        <taxon>Sutterellaceae</taxon>
        <taxon>Mesosutterella</taxon>
    </lineage>
</organism>
<accession>A0A401LL71</accession>
<dbReference type="InterPro" id="IPR001107">
    <property type="entry name" value="Band_7"/>
</dbReference>
<dbReference type="RefSeq" id="WP_022444157.1">
    <property type="nucleotide sequence ID" value="NZ_BGZJ01000001.1"/>
</dbReference>
<evidence type="ECO:0000259" key="2">
    <source>
        <dbReference type="Pfam" id="PF01145"/>
    </source>
</evidence>
<feature type="region of interest" description="Disordered" evidence="1">
    <location>
        <begin position="256"/>
        <end position="284"/>
    </location>
</feature>
<sequence length="284" mass="30280">MKKLIAAFVIALAAILAARLSFFTVEEGRAALVLGWNKSVSAEVTEPGLHVKLPDPIERTAMIDCRGQSLQVSALEPKGEGSIPTLGYDVVWRVVKPEVWWKEFKGSGDQTAREITQAVQTASAGETAGLNDASLITRGGVWISSQVMAKVAPEFLKRGVRIESVRVAEVRLNAKSQASALDATAKILNGQVQASGRLVEESASEIRAAADAKARQTLSAALSRAAQMKSEADAAANANYQKIDRVTGIRDFSSALEKARSEEKPGEKLAPMPDFRGLPGGTKP</sequence>
<feature type="compositionally biased region" description="Basic and acidic residues" evidence="1">
    <location>
        <begin position="257"/>
        <end position="267"/>
    </location>
</feature>
<dbReference type="PANTHER" id="PTHR42911">
    <property type="entry name" value="MODULATOR OF FTSH PROTEASE HFLC"/>
    <property type="match status" value="1"/>
</dbReference>
<dbReference type="Proteomes" id="UP000266091">
    <property type="component" value="Unassembled WGS sequence"/>
</dbReference>
<protein>
    <submittedName>
        <fullName evidence="3">Protein HflC</fullName>
    </submittedName>
</protein>
<evidence type="ECO:0000313" key="4">
    <source>
        <dbReference type="Proteomes" id="UP000266091"/>
    </source>
</evidence>
<name>A0A388SBR3_9BURK</name>
<proteinExistence type="predicted"/>
<dbReference type="PANTHER" id="PTHR42911:SF1">
    <property type="entry name" value="MODULATOR OF FTSH PROTEASE HFLC"/>
    <property type="match status" value="1"/>
</dbReference>
<dbReference type="AlphaFoldDB" id="A0A388SBR3"/>
<reference evidence="3 4" key="1">
    <citation type="journal article" date="2018" name="Int. J. Syst. Evol. Microbiol.">
        <title>Mesosutterella multiformis gen. nov., sp. nov., a member of the family Sutterellaceae and Sutterella megalosphaeroides sp. nov., isolated from human faeces.</title>
        <authorList>
            <person name="Sakamoto M."/>
            <person name="Ikeyama N."/>
            <person name="Kunihiro T."/>
            <person name="Iino T."/>
            <person name="Yuki M."/>
            <person name="Ohkuma M."/>
        </authorList>
    </citation>
    <scope>NUCLEOTIDE SEQUENCE [LARGE SCALE GENOMIC DNA]</scope>
    <source>
        <strain evidence="3 4">4NBBH2</strain>
    </source>
</reference>
<keyword evidence="4" id="KW-1185">Reference proteome</keyword>
<gene>
    <name evidence="3" type="ORF">MESMUL_02830</name>
</gene>
<dbReference type="Pfam" id="PF01145">
    <property type="entry name" value="Band_7"/>
    <property type="match status" value="1"/>
</dbReference>
<accession>A0A388SBR3</accession>
<comment type="caution">
    <text evidence="3">The sequence shown here is derived from an EMBL/GenBank/DDBJ whole genome shotgun (WGS) entry which is preliminary data.</text>
</comment>
<feature type="domain" description="Band 7" evidence="2">
    <location>
        <begin position="24"/>
        <end position="179"/>
    </location>
</feature>
<evidence type="ECO:0000313" key="3">
    <source>
        <dbReference type="EMBL" id="GBO92929.1"/>
    </source>
</evidence>
<dbReference type="EMBL" id="BGZJ01000001">
    <property type="protein sequence ID" value="GBO92929.1"/>
    <property type="molecule type" value="Genomic_DNA"/>
</dbReference>
<evidence type="ECO:0000256" key="1">
    <source>
        <dbReference type="SAM" id="MobiDB-lite"/>
    </source>
</evidence>